<evidence type="ECO:0000256" key="4">
    <source>
        <dbReference type="ARBA" id="ARBA00022840"/>
    </source>
</evidence>
<organism evidence="8 9">
    <name type="scientific">Alicyclobacillus fastidiosus</name>
    <dbReference type="NCBI Taxonomy" id="392011"/>
    <lineage>
        <taxon>Bacteria</taxon>
        <taxon>Bacillati</taxon>
        <taxon>Bacillota</taxon>
        <taxon>Bacilli</taxon>
        <taxon>Bacillales</taxon>
        <taxon>Alicyclobacillaceae</taxon>
        <taxon>Alicyclobacillus</taxon>
    </lineage>
</organism>
<dbReference type="SUPFAM" id="SSF56801">
    <property type="entry name" value="Acetyl-CoA synthetase-like"/>
    <property type="match status" value="1"/>
</dbReference>
<evidence type="ECO:0000256" key="5">
    <source>
        <dbReference type="HAMAP-Rule" id="MF_00731"/>
    </source>
</evidence>
<dbReference type="PANTHER" id="PTHR43767">
    <property type="entry name" value="LONG-CHAIN-FATTY-ACID--COA LIGASE"/>
    <property type="match status" value="1"/>
</dbReference>
<dbReference type="Pfam" id="PF13193">
    <property type="entry name" value="AMP-binding_C"/>
    <property type="match status" value="1"/>
</dbReference>
<dbReference type="Proteomes" id="UP001579974">
    <property type="component" value="Unassembled WGS sequence"/>
</dbReference>
<dbReference type="NCBIfam" id="TIGR01923">
    <property type="entry name" value="menE"/>
    <property type="match status" value="1"/>
</dbReference>
<evidence type="ECO:0000259" key="7">
    <source>
        <dbReference type="Pfam" id="PF13193"/>
    </source>
</evidence>
<keyword evidence="4 5" id="KW-0067">ATP-binding</keyword>
<dbReference type="PANTHER" id="PTHR43767:SF1">
    <property type="entry name" value="NONRIBOSOMAL PEPTIDE SYNTHASE PES1 (EUROFUNG)-RELATED"/>
    <property type="match status" value="1"/>
</dbReference>
<keyword evidence="9" id="KW-1185">Reference proteome</keyword>
<dbReference type="EMBL" id="JBDXSU010000014">
    <property type="protein sequence ID" value="MFB5191785.1"/>
    <property type="molecule type" value="Genomic_DNA"/>
</dbReference>
<sequence>MHAFEVQPVRSIPDWLQGRATHHPTHPAIVAPEGTWTYRELYDAACEYAASLRILGVSQGDRVAVIAKRGSAYALMLHALMQLDAIVVPLNWRLTGPELAKQAADAQAALLLFDEEATPLARDVHRGFKPSLGMRQIESLERTSERVERVNIELTRAHAIIYTSGTTGTSKGAVITYQNHWWGAMASALQLGLSAADQWLVPMPLFHVGGMAVLIRSVIYGTTVVIQNGFDEIAVNDALDAGGITLISVVPTMLQRMLQHRKDGYPASLRSVLLGGSAAPKSLLERALALGVPVNQSYGMTETNTQATTLQSVDALRKLGSSGKPLANMQVCIDGPQGPTDAAGVEGEILVSGPTVIVGYWNRPDANKKSFRDGWFYTGDIGVFDTEGYLYVLDRRADLIVSGGENVYPAEVESVLAQHEQIAEAAVVGKPDETWGHVPVAFLVAREGERPSDELLTEFCRAALAGYKVPKAFYFVDALPRNASGKLLRRTLKERLEA</sequence>
<dbReference type="InterPro" id="IPR020845">
    <property type="entry name" value="AMP-binding_CS"/>
</dbReference>
<feature type="domain" description="AMP-binding enzyme C-terminal" evidence="7">
    <location>
        <begin position="411"/>
        <end position="486"/>
    </location>
</feature>
<dbReference type="InterPro" id="IPR045851">
    <property type="entry name" value="AMP-bd_C_sf"/>
</dbReference>
<dbReference type="RefSeq" id="WP_275476428.1">
    <property type="nucleotide sequence ID" value="NZ_CP162940.1"/>
</dbReference>
<keyword evidence="1 5" id="KW-0474">Menaquinone biosynthesis</keyword>
<dbReference type="Gene3D" id="3.30.300.30">
    <property type="match status" value="1"/>
</dbReference>
<dbReference type="GO" id="GO:0008756">
    <property type="term" value="F:o-succinylbenzoate-CoA ligase activity"/>
    <property type="evidence" value="ECO:0007669"/>
    <property type="project" value="UniProtKB-EC"/>
</dbReference>
<dbReference type="Pfam" id="PF00501">
    <property type="entry name" value="AMP-binding"/>
    <property type="match status" value="1"/>
</dbReference>
<proteinExistence type="inferred from homology"/>
<name>A0ABV5AIC0_9BACL</name>
<evidence type="ECO:0000256" key="1">
    <source>
        <dbReference type="ARBA" id="ARBA00022428"/>
    </source>
</evidence>
<keyword evidence="2 5" id="KW-0436">Ligase</keyword>
<comment type="caution">
    <text evidence="8">The sequence shown here is derived from an EMBL/GenBank/DDBJ whole genome shotgun (WGS) entry which is preliminary data.</text>
</comment>
<dbReference type="EC" id="6.2.1.26" evidence="5"/>
<evidence type="ECO:0000313" key="9">
    <source>
        <dbReference type="Proteomes" id="UP001579974"/>
    </source>
</evidence>
<accession>A0ABV5AIC0</accession>
<comment type="catalytic activity">
    <reaction evidence="5">
        <text>2-succinylbenzoate + ATP + CoA = 2-succinylbenzoyl-CoA + AMP + diphosphate</text>
        <dbReference type="Rhea" id="RHEA:17009"/>
        <dbReference type="ChEBI" id="CHEBI:18325"/>
        <dbReference type="ChEBI" id="CHEBI:30616"/>
        <dbReference type="ChEBI" id="CHEBI:33019"/>
        <dbReference type="ChEBI" id="CHEBI:57287"/>
        <dbReference type="ChEBI" id="CHEBI:57364"/>
        <dbReference type="ChEBI" id="CHEBI:456215"/>
        <dbReference type="EC" id="6.2.1.26"/>
    </reaction>
</comment>
<comment type="pathway">
    <text evidence="5">Quinol/quinone metabolism; 1,4-dihydroxy-2-naphthoate biosynthesis; 1,4-dihydroxy-2-naphthoate from chorismate: step 5/7.</text>
</comment>
<evidence type="ECO:0000256" key="2">
    <source>
        <dbReference type="ARBA" id="ARBA00022598"/>
    </source>
</evidence>
<keyword evidence="3 5" id="KW-0547">Nucleotide-binding</keyword>
<comment type="similarity">
    <text evidence="5">Belongs to the ATP-dependent AMP-binding enzyme family. MenE subfamily.</text>
</comment>
<dbReference type="PROSITE" id="PS00455">
    <property type="entry name" value="AMP_BINDING"/>
    <property type="match status" value="1"/>
</dbReference>
<reference evidence="8 9" key="1">
    <citation type="journal article" date="2024" name="Int. J. Mol. Sci.">
        <title>Exploration of Alicyclobacillus spp. Genome in Search of Antibiotic Resistance.</title>
        <authorList>
            <person name="Bucka-Kolendo J."/>
            <person name="Kiousi D.E."/>
            <person name="Dekowska A."/>
            <person name="Mikolajczuk-Szczyrba A."/>
            <person name="Karadedos D.M."/>
            <person name="Michael P."/>
            <person name="Galanis A."/>
            <person name="Sokolowska B."/>
        </authorList>
    </citation>
    <scope>NUCLEOTIDE SEQUENCE [LARGE SCALE GENOMIC DNA]</scope>
    <source>
        <strain evidence="8 9">KKP 3000</strain>
    </source>
</reference>
<evidence type="ECO:0000259" key="6">
    <source>
        <dbReference type="Pfam" id="PF00501"/>
    </source>
</evidence>
<comment type="function">
    <text evidence="5">Converts 2-succinylbenzoate (OSB) to 2-succinylbenzoyl-CoA (OSB-CoA).</text>
</comment>
<comment type="pathway">
    <text evidence="5">Quinol/quinone metabolism; menaquinone biosynthesis.</text>
</comment>
<gene>
    <name evidence="5 8" type="primary">menE</name>
    <name evidence="8" type="ORF">KKP3000_000567</name>
</gene>
<dbReference type="HAMAP" id="MF_00731">
    <property type="entry name" value="MenE"/>
    <property type="match status" value="1"/>
</dbReference>
<dbReference type="InterPro" id="IPR042099">
    <property type="entry name" value="ANL_N_sf"/>
</dbReference>
<evidence type="ECO:0000313" key="8">
    <source>
        <dbReference type="EMBL" id="MFB5191785.1"/>
    </source>
</evidence>
<dbReference type="InterPro" id="IPR000873">
    <property type="entry name" value="AMP-dep_synth/lig_dom"/>
</dbReference>
<protein>
    <recommendedName>
        <fullName evidence="5">2-succinylbenzoate--CoA ligase</fullName>
        <ecNumber evidence="5">6.2.1.26</ecNumber>
    </recommendedName>
    <alternativeName>
        <fullName evidence="5">o-succinylbenzoyl-CoA synthetase</fullName>
        <shortName evidence="5">OSB-CoA synthetase</shortName>
    </alternativeName>
</protein>
<dbReference type="InterPro" id="IPR025110">
    <property type="entry name" value="AMP-bd_C"/>
</dbReference>
<dbReference type="InterPro" id="IPR050237">
    <property type="entry name" value="ATP-dep_AMP-bd_enzyme"/>
</dbReference>
<evidence type="ECO:0000256" key="3">
    <source>
        <dbReference type="ARBA" id="ARBA00022741"/>
    </source>
</evidence>
<dbReference type="Gene3D" id="3.40.50.12780">
    <property type="entry name" value="N-terminal domain of ligase-like"/>
    <property type="match status" value="1"/>
</dbReference>
<dbReference type="InterPro" id="IPR010192">
    <property type="entry name" value="MenE"/>
</dbReference>
<feature type="domain" description="AMP-dependent synthetase/ligase" evidence="6">
    <location>
        <begin position="18"/>
        <end position="361"/>
    </location>
</feature>